<keyword evidence="5" id="KW-1185">Reference proteome</keyword>
<evidence type="ECO:0000256" key="1">
    <source>
        <dbReference type="ARBA" id="ARBA00004496"/>
    </source>
</evidence>
<comment type="subcellular location">
    <subcellularLocation>
        <location evidence="1">Cytoplasm</location>
    </subcellularLocation>
</comment>
<dbReference type="EMBL" id="CAJHJT010000012">
    <property type="protein sequence ID" value="CAD6997117.1"/>
    <property type="molecule type" value="Genomic_DNA"/>
</dbReference>
<dbReference type="InterPro" id="IPR018862">
    <property type="entry name" value="eIF4E-T"/>
</dbReference>
<dbReference type="OrthoDB" id="8916892at2759"/>
<organism evidence="4 5">
    <name type="scientific">Ceratitis capitata</name>
    <name type="common">Mediterranean fruit fly</name>
    <name type="synonym">Tephritis capitata</name>
    <dbReference type="NCBI Taxonomy" id="7213"/>
    <lineage>
        <taxon>Eukaryota</taxon>
        <taxon>Metazoa</taxon>
        <taxon>Ecdysozoa</taxon>
        <taxon>Arthropoda</taxon>
        <taxon>Hexapoda</taxon>
        <taxon>Insecta</taxon>
        <taxon>Pterygota</taxon>
        <taxon>Neoptera</taxon>
        <taxon>Endopterygota</taxon>
        <taxon>Diptera</taxon>
        <taxon>Brachycera</taxon>
        <taxon>Muscomorpha</taxon>
        <taxon>Tephritoidea</taxon>
        <taxon>Tephritidae</taxon>
        <taxon>Ceratitis</taxon>
        <taxon>Ceratitis</taxon>
    </lineage>
</organism>
<gene>
    <name evidence="4" type="ORF">CCAP1982_LOCUS5765</name>
</gene>
<comment type="caution">
    <text evidence="4">The sequence shown here is derived from an EMBL/GenBank/DDBJ whole genome shotgun (WGS) entry which is preliminary data.</text>
</comment>
<name>A0A811UGY8_CERCA</name>
<dbReference type="GO" id="GO:0003729">
    <property type="term" value="F:mRNA binding"/>
    <property type="evidence" value="ECO:0007669"/>
    <property type="project" value="TreeGrafter"/>
</dbReference>
<protein>
    <submittedName>
        <fullName evidence="4">(Mediterranean fruit fly) hypothetical protein</fullName>
    </submittedName>
</protein>
<dbReference type="Pfam" id="PF10477">
    <property type="entry name" value="EIF4E-T"/>
    <property type="match status" value="1"/>
</dbReference>
<feature type="compositionally biased region" description="Polar residues" evidence="3">
    <location>
        <begin position="529"/>
        <end position="548"/>
    </location>
</feature>
<dbReference type="PANTHER" id="PTHR12269:SF1">
    <property type="entry name" value="EUKARYOTIC TRANSLATION INITIATION FACTOR 4E TRANSPORTER"/>
    <property type="match status" value="1"/>
</dbReference>
<evidence type="ECO:0000256" key="3">
    <source>
        <dbReference type="SAM" id="MobiDB-lite"/>
    </source>
</evidence>
<dbReference type="Proteomes" id="UP000606786">
    <property type="component" value="Unassembled WGS sequence"/>
</dbReference>
<dbReference type="PANTHER" id="PTHR12269">
    <property type="entry name" value="EUKARYOTIC TRANSLATION INITIATION FACTOR 4E TRANSPORTER"/>
    <property type="match status" value="1"/>
</dbReference>
<sequence length="942" mass="107074">MYLYKSLFRHQMHPLEKAKDDAMHHTNILKVLAEAAPSHNDDEALKIPMIQDESMSFSTENPPPTLAIVEYHSAFETCAKNLTIANERSLKIQRLSEKNIHSSVYPKAIPLPPPTQSNQISLPIDTCCGNKLKAQVNTDTQINQHQHEDEALSLNMQPPRSSTPCTRQTLSCSIASCDLELISEQVSPLSESDEGKAPIIVSKQQIQRNALSKSKSAPVITERADDTNICKSKSMERSNCFLHYSRANLLHIRNDLLNLFHSQQKQQLSIKLNTSNIVDCDVIELEARLRRLNIWKSINHDENNNIRKNQWARCNDMMPAFSRNKNVLDESIIKSQPPQPELKDPAIITNQRRIGSGRLPKVKWANTIATDNSPSYEKDHNKHTHNDMSSKLRLLKLFEASKVDNMRKDKNLYRLTVNPFTTATKNSDRIETLSPSTTRASVNYVKRLNSGFLVVSNPKDRVKEDNEHHRYKNEEPEWFSCGPTSRLDTIELCGFDDDKDDDHFENKINQNVDNEILNESDDSKENRNENVNMGSKITKLGNSQQYDTKNGGSTSSDNSSNMHDSSADSVEERKSKTFQYDTFSTGNANKSTYQQHRQHGGGNMESNGHHSSSGRSRFLPFFVPGGKKNTHEPAEKTSSSTSLNEFFKQALNVQQSTEHQQQKQQQKTNMGDIPLVDELEAKWRRNSLTERTQNNIDINMENKNIKFNHLSGKQRQDNVQQDPYNNVLLKNSENFKQLLGQLQNYTYIDNNNNNKNVQNKQSTTNTTKINGKGDGQHSAALNSQQQMPGQFCNENISNFIFKQQQYQQQQLLLANLHMKTILSRPEAQYLLLGLAKGEISKHGLLVQLSNPRLPQRDREAITAVLTFTSTQHTHGLQSQFAQAQNQQQFSFTNPQTHTIDSFSNNLVMNHLQNLHNLALVQQTLAAQQQQQQQQTTTTATTV</sequence>
<evidence type="ECO:0000256" key="2">
    <source>
        <dbReference type="ARBA" id="ARBA00022490"/>
    </source>
</evidence>
<feature type="region of interest" description="Disordered" evidence="3">
    <location>
        <begin position="508"/>
        <end position="674"/>
    </location>
</feature>
<dbReference type="AlphaFoldDB" id="A0A811UGY8"/>
<feature type="compositionally biased region" description="Low complexity" evidence="3">
    <location>
        <begin position="751"/>
        <end position="770"/>
    </location>
</feature>
<reference evidence="4" key="1">
    <citation type="submission" date="2020-11" db="EMBL/GenBank/DDBJ databases">
        <authorList>
            <person name="Whitehead M."/>
        </authorList>
    </citation>
    <scope>NUCLEOTIDE SEQUENCE</scope>
    <source>
        <strain evidence="4">EGII</strain>
    </source>
</reference>
<evidence type="ECO:0000313" key="5">
    <source>
        <dbReference type="Proteomes" id="UP000606786"/>
    </source>
</evidence>
<dbReference type="GO" id="GO:0017148">
    <property type="term" value="P:negative regulation of translation"/>
    <property type="evidence" value="ECO:0007669"/>
    <property type="project" value="TreeGrafter"/>
</dbReference>
<feature type="compositionally biased region" description="Polar residues" evidence="3">
    <location>
        <begin position="577"/>
        <end position="595"/>
    </location>
</feature>
<accession>A0A811UGY8</accession>
<dbReference type="GO" id="GO:0036464">
    <property type="term" value="C:cytoplasmic ribonucleoprotein granule"/>
    <property type="evidence" value="ECO:0007669"/>
    <property type="project" value="UniProtKB-ARBA"/>
</dbReference>
<keyword evidence="2" id="KW-0963">Cytoplasm</keyword>
<feature type="region of interest" description="Disordered" evidence="3">
    <location>
        <begin position="751"/>
        <end position="778"/>
    </location>
</feature>
<evidence type="ECO:0000313" key="4">
    <source>
        <dbReference type="EMBL" id="CAD6997117.1"/>
    </source>
</evidence>
<dbReference type="GO" id="GO:0005634">
    <property type="term" value="C:nucleus"/>
    <property type="evidence" value="ECO:0007669"/>
    <property type="project" value="TreeGrafter"/>
</dbReference>
<feature type="compositionally biased region" description="Low complexity" evidence="3">
    <location>
        <begin position="550"/>
        <end position="568"/>
    </location>
</feature>
<proteinExistence type="predicted"/>